<feature type="domain" description="Reverse transcriptase" evidence="1">
    <location>
        <begin position="1"/>
        <end position="124"/>
    </location>
</feature>
<keyword evidence="2" id="KW-0548">Nucleotidyltransferase</keyword>
<dbReference type="PROSITE" id="PS50878">
    <property type="entry name" value="RT_POL"/>
    <property type="match status" value="1"/>
</dbReference>
<keyword evidence="3" id="KW-1185">Reference proteome</keyword>
<gene>
    <name evidence="2" type="ORF">Tco_1056898</name>
</gene>
<evidence type="ECO:0000313" key="2">
    <source>
        <dbReference type="EMBL" id="GJT82556.1"/>
    </source>
</evidence>
<keyword evidence="2" id="KW-0808">Transferase</keyword>
<dbReference type="GO" id="GO:0003964">
    <property type="term" value="F:RNA-directed DNA polymerase activity"/>
    <property type="evidence" value="ECO:0007669"/>
    <property type="project" value="UniProtKB-KW"/>
</dbReference>
<protein>
    <submittedName>
        <fullName evidence="2">RNA-directed DNA polymerase, eukaryota, reverse transcriptase zinc-binding domain protein</fullName>
    </submittedName>
</protein>
<comment type="caution">
    <text evidence="2">The sequence shown here is derived from an EMBL/GenBank/DDBJ whole genome shotgun (WGS) entry which is preliminary data.</text>
</comment>
<dbReference type="EMBL" id="BQNB010019178">
    <property type="protein sequence ID" value="GJT82556.1"/>
    <property type="molecule type" value="Genomic_DNA"/>
</dbReference>
<proteinExistence type="predicted"/>
<dbReference type="InterPro" id="IPR000477">
    <property type="entry name" value="RT_dom"/>
</dbReference>
<dbReference type="Pfam" id="PF00078">
    <property type="entry name" value="RVT_1"/>
    <property type="match status" value="1"/>
</dbReference>
<sequence>MAENIWRMLESSSEFELFRGLRQGDPLSPFLFILAMEGLHALTCKAAELGLFKCATFGHDNMSILYLMYDDDVIFFGEWSSINANNLICMIRCFFLISEFKFNVHKSNVLGVCVSDEEVIGAELNE</sequence>
<organism evidence="2 3">
    <name type="scientific">Tanacetum coccineum</name>
    <dbReference type="NCBI Taxonomy" id="301880"/>
    <lineage>
        <taxon>Eukaryota</taxon>
        <taxon>Viridiplantae</taxon>
        <taxon>Streptophyta</taxon>
        <taxon>Embryophyta</taxon>
        <taxon>Tracheophyta</taxon>
        <taxon>Spermatophyta</taxon>
        <taxon>Magnoliopsida</taxon>
        <taxon>eudicotyledons</taxon>
        <taxon>Gunneridae</taxon>
        <taxon>Pentapetalae</taxon>
        <taxon>asterids</taxon>
        <taxon>campanulids</taxon>
        <taxon>Asterales</taxon>
        <taxon>Asteraceae</taxon>
        <taxon>Asteroideae</taxon>
        <taxon>Anthemideae</taxon>
        <taxon>Anthemidinae</taxon>
        <taxon>Tanacetum</taxon>
    </lineage>
</organism>
<keyword evidence="2" id="KW-0695">RNA-directed DNA polymerase</keyword>
<reference evidence="2" key="1">
    <citation type="journal article" date="2022" name="Int. J. Mol. Sci.">
        <title>Draft Genome of Tanacetum Coccineum: Genomic Comparison of Closely Related Tanacetum-Family Plants.</title>
        <authorList>
            <person name="Yamashiro T."/>
            <person name="Shiraishi A."/>
            <person name="Nakayama K."/>
            <person name="Satake H."/>
        </authorList>
    </citation>
    <scope>NUCLEOTIDE SEQUENCE</scope>
</reference>
<reference evidence="2" key="2">
    <citation type="submission" date="2022-01" db="EMBL/GenBank/DDBJ databases">
        <authorList>
            <person name="Yamashiro T."/>
            <person name="Shiraishi A."/>
            <person name="Satake H."/>
            <person name="Nakayama K."/>
        </authorList>
    </citation>
    <scope>NUCLEOTIDE SEQUENCE</scope>
</reference>
<name>A0ABQ5H4U6_9ASTR</name>
<accession>A0ABQ5H4U6</accession>
<evidence type="ECO:0000313" key="3">
    <source>
        <dbReference type="Proteomes" id="UP001151760"/>
    </source>
</evidence>
<dbReference type="Proteomes" id="UP001151760">
    <property type="component" value="Unassembled WGS sequence"/>
</dbReference>
<evidence type="ECO:0000259" key="1">
    <source>
        <dbReference type="PROSITE" id="PS50878"/>
    </source>
</evidence>